<keyword evidence="8" id="KW-1185">Reference proteome</keyword>
<proteinExistence type="inferred from homology"/>
<keyword evidence="3" id="KW-0808">Transferase</keyword>
<dbReference type="PATRIC" id="fig|167539.5.peg.1342"/>
<accession>Q7VB20</accession>
<dbReference type="KEGG" id="pma:Pro_1280"/>
<evidence type="ECO:0000256" key="1">
    <source>
        <dbReference type="ARBA" id="ARBA00001964"/>
    </source>
</evidence>
<dbReference type="eggNOG" id="COG3959">
    <property type="taxonomic scope" value="Bacteria"/>
</dbReference>
<organism evidence="7 8">
    <name type="scientific">Prochlorococcus marinus (strain SARG / CCMP1375 / SS120)</name>
    <dbReference type="NCBI Taxonomy" id="167539"/>
    <lineage>
        <taxon>Bacteria</taxon>
        <taxon>Bacillati</taxon>
        <taxon>Cyanobacteriota</taxon>
        <taxon>Cyanophyceae</taxon>
        <taxon>Synechococcales</taxon>
        <taxon>Prochlorococcaceae</taxon>
        <taxon>Prochlorococcus</taxon>
    </lineage>
</organism>
<reference evidence="7 8" key="1">
    <citation type="journal article" date="2003" name="Proc. Natl. Acad. Sci. U.S.A.">
        <title>Genome sequence of the cyanobacterium Prochlorococcus marinus SS120, a nearly minimal oxyphototrophic genome.</title>
        <authorList>
            <person name="Dufresne A."/>
            <person name="Salanoubat M."/>
            <person name="Partensky F."/>
            <person name="Artiguenave F."/>
            <person name="Axmann I.M."/>
            <person name="Barbe V."/>
            <person name="Duprat S."/>
            <person name="Galperin M.Y."/>
            <person name="Koonin E.V."/>
            <person name="Le Gall F."/>
            <person name="Makarova K.S."/>
            <person name="Ostrowski M."/>
            <person name="Oztas S."/>
            <person name="Robert C."/>
            <person name="Rogozin I.B."/>
            <person name="Scanlan D.J."/>
            <person name="Tandeau de Marsac N."/>
            <person name="Weissenbach J."/>
            <person name="Wincker P."/>
            <person name="Wolf Y.I."/>
            <person name="Hess W.R."/>
        </authorList>
    </citation>
    <scope>NUCLEOTIDE SEQUENCE [LARGE SCALE GENOMIC DNA]</scope>
    <source>
        <strain evidence="8">SARG / CCMP1375 / SS120</strain>
    </source>
</reference>
<dbReference type="PANTHER" id="PTHR47514">
    <property type="entry name" value="TRANSKETOLASE N-TERMINAL SECTION-RELATED"/>
    <property type="match status" value="1"/>
</dbReference>
<dbReference type="RefSeq" id="WP_011125431.1">
    <property type="nucleotide sequence ID" value="NC_005042.1"/>
</dbReference>
<evidence type="ECO:0000259" key="6">
    <source>
        <dbReference type="Pfam" id="PF00456"/>
    </source>
</evidence>
<dbReference type="PROSITE" id="PS00801">
    <property type="entry name" value="TRANSKETOLASE_1"/>
    <property type="match status" value="1"/>
</dbReference>
<dbReference type="Proteomes" id="UP000001420">
    <property type="component" value="Chromosome"/>
</dbReference>
<protein>
    <submittedName>
        <fullName evidence="7">Transketolase</fullName>
    </submittedName>
</protein>
<dbReference type="CDD" id="cd02012">
    <property type="entry name" value="TPP_TK"/>
    <property type="match status" value="1"/>
</dbReference>
<dbReference type="Pfam" id="PF00456">
    <property type="entry name" value="Transketolase_N"/>
    <property type="match status" value="1"/>
</dbReference>
<dbReference type="OrthoDB" id="8732661at2"/>
<dbReference type="InterPro" id="IPR005474">
    <property type="entry name" value="Transketolase_N"/>
</dbReference>
<dbReference type="EMBL" id="AE017126">
    <property type="protein sequence ID" value="AAQ00324.1"/>
    <property type="molecule type" value="Genomic_DNA"/>
</dbReference>
<comment type="cofactor">
    <cofactor evidence="1">
        <name>thiamine diphosphate</name>
        <dbReference type="ChEBI" id="CHEBI:58937"/>
    </cofactor>
</comment>
<dbReference type="EnsemblBacteria" id="AAQ00324">
    <property type="protein sequence ID" value="AAQ00324"/>
    <property type="gene ID" value="Pro_1280"/>
</dbReference>
<evidence type="ECO:0000256" key="3">
    <source>
        <dbReference type="ARBA" id="ARBA00022679"/>
    </source>
</evidence>
<dbReference type="InterPro" id="IPR029061">
    <property type="entry name" value="THDP-binding"/>
</dbReference>
<keyword evidence="4" id="KW-0479">Metal-binding</keyword>
<gene>
    <name evidence="7" type="ordered locus">Pro_1280</name>
</gene>
<dbReference type="GO" id="GO:0046872">
    <property type="term" value="F:metal ion binding"/>
    <property type="evidence" value="ECO:0007669"/>
    <property type="project" value="UniProtKB-KW"/>
</dbReference>
<dbReference type="Gene3D" id="3.40.50.970">
    <property type="match status" value="1"/>
</dbReference>
<comment type="similarity">
    <text evidence="2">Belongs to the transketolase family.</text>
</comment>
<feature type="domain" description="Transketolase N-terminal" evidence="6">
    <location>
        <begin position="19"/>
        <end position="251"/>
    </location>
</feature>
<sequence>MLNLDYFLQKTKRFSYLSRIDIVNTIYKAKGGHVGGSLSVIDILSSVYALKEKYDFEFVLSKGHCLLAWLVTLIRIGELDKSILESFYLDNSSFGGHPKKGSSSSITWSTGSLGHGLSITLGKAFASPNKNFICVLGDGETNEGSVWEALMFMSQHKLTNVLVIIDNNKQESLTFTDDILSIENLNDRLKGFGLKALRIDGHDHEQILDNLLSYFTDRDVDNVPKVIIADTIKGKGISFMEKVPKWHHRKLTPEEHTLAIEELTNCKV</sequence>
<dbReference type="GO" id="GO:0016740">
    <property type="term" value="F:transferase activity"/>
    <property type="evidence" value="ECO:0007669"/>
    <property type="project" value="UniProtKB-KW"/>
</dbReference>
<dbReference type="AlphaFoldDB" id="Q7VB20"/>
<keyword evidence="5" id="KW-0786">Thiamine pyrophosphate</keyword>
<dbReference type="STRING" id="167539.Pro_1280"/>
<evidence type="ECO:0000256" key="4">
    <source>
        <dbReference type="ARBA" id="ARBA00022723"/>
    </source>
</evidence>
<dbReference type="PANTHER" id="PTHR47514:SF1">
    <property type="entry name" value="TRANSKETOLASE N-TERMINAL SECTION-RELATED"/>
    <property type="match status" value="1"/>
</dbReference>
<dbReference type="InterPro" id="IPR049557">
    <property type="entry name" value="Transketolase_CS"/>
</dbReference>
<evidence type="ECO:0000256" key="2">
    <source>
        <dbReference type="ARBA" id="ARBA00007131"/>
    </source>
</evidence>
<dbReference type="SUPFAM" id="SSF52518">
    <property type="entry name" value="Thiamin diphosphate-binding fold (THDP-binding)"/>
    <property type="match status" value="1"/>
</dbReference>
<evidence type="ECO:0000313" key="8">
    <source>
        <dbReference type="Proteomes" id="UP000001420"/>
    </source>
</evidence>
<evidence type="ECO:0000256" key="5">
    <source>
        <dbReference type="ARBA" id="ARBA00023052"/>
    </source>
</evidence>
<dbReference type="HOGENOM" id="CLU_009227_4_1_3"/>
<evidence type="ECO:0000313" key="7">
    <source>
        <dbReference type="EMBL" id="AAQ00324.1"/>
    </source>
</evidence>
<name>Q7VB20_PROMA</name>